<name>A0A9N9JQN4_9GLOM</name>
<comment type="caution">
    <text evidence="1">The sequence shown here is derived from an EMBL/GenBank/DDBJ whole genome shotgun (WGS) entry which is preliminary data.</text>
</comment>
<protein>
    <submittedName>
        <fullName evidence="1">9369_t:CDS:1</fullName>
    </submittedName>
</protein>
<dbReference type="AlphaFoldDB" id="A0A9N9JQN4"/>
<accession>A0A9N9JQN4</accession>
<dbReference type="Proteomes" id="UP000789759">
    <property type="component" value="Unassembled WGS sequence"/>
</dbReference>
<reference evidence="1" key="1">
    <citation type="submission" date="2021-06" db="EMBL/GenBank/DDBJ databases">
        <authorList>
            <person name="Kallberg Y."/>
            <person name="Tangrot J."/>
            <person name="Rosling A."/>
        </authorList>
    </citation>
    <scope>NUCLEOTIDE SEQUENCE</scope>
    <source>
        <strain evidence="1">FL966</strain>
    </source>
</reference>
<keyword evidence="2" id="KW-1185">Reference proteome</keyword>
<evidence type="ECO:0000313" key="1">
    <source>
        <dbReference type="EMBL" id="CAG8791779.1"/>
    </source>
</evidence>
<gene>
    <name evidence="1" type="ORF">CPELLU_LOCUS17059</name>
</gene>
<evidence type="ECO:0000313" key="2">
    <source>
        <dbReference type="Proteomes" id="UP000789759"/>
    </source>
</evidence>
<sequence>ETDETLTKYEALIKKKTLTKDEALIKDEINYLKMIQLIETPKNYLETFLSNLLNVEE</sequence>
<feature type="non-terminal residue" evidence="1">
    <location>
        <position position="1"/>
    </location>
</feature>
<proteinExistence type="predicted"/>
<organism evidence="1 2">
    <name type="scientific">Cetraspora pellucida</name>
    <dbReference type="NCBI Taxonomy" id="1433469"/>
    <lineage>
        <taxon>Eukaryota</taxon>
        <taxon>Fungi</taxon>
        <taxon>Fungi incertae sedis</taxon>
        <taxon>Mucoromycota</taxon>
        <taxon>Glomeromycotina</taxon>
        <taxon>Glomeromycetes</taxon>
        <taxon>Diversisporales</taxon>
        <taxon>Gigasporaceae</taxon>
        <taxon>Cetraspora</taxon>
    </lineage>
</organism>
<dbReference type="EMBL" id="CAJVQA010027416">
    <property type="protein sequence ID" value="CAG8791779.1"/>
    <property type="molecule type" value="Genomic_DNA"/>
</dbReference>